<evidence type="ECO:0000313" key="2">
    <source>
        <dbReference type="Proteomes" id="UP000267517"/>
    </source>
</evidence>
<organism evidence="1 2">
    <name type="scientific">Prevotella melaninogenica</name>
    <dbReference type="NCBI Taxonomy" id="28132"/>
    <lineage>
        <taxon>Bacteria</taxon>
        <taxon>Pseudomonadati</taxon>
        <taxon>Bacteroidota</taxon>
        <taxon>Bacteroidia</taxon>
        <taxon>Bacteroidales</taxon>
        <taxon>Prevotellaceae</taxon>
        <taxon>Prevotella</taxon>
    </lineage>
</organism>
<dbReference type="InterPro" id="IPR032774">
    <property type="entry name" value="WG_beta_rep"/>
</dbReference>
<evidence type="ECO:0000313" key="1">
    <source>
        <dbReference type="EMBL" id="BBA29340.1"/>
    </source>
</evidence>
<name>A0A250KI24_9BACT</name>
<dbReference type="PANTHER" id="PTHR37841">
    <property type="entry name" value="GLR2918 PROTEIN"/>
    <property type="match status" value="1"/>
</dbReference>
<dbReference type="Proteomes" id="UP000267517">
    <property type="component" value="Chromosome I"/>
</dbReference>
<dbReference type="PANTHER" id="PTHR37841:SF1">
    <property type="entry name" value="DUF3298 DOMAIN-CONTAINING PROTEIN"/>
    <property type="match status" value="1"/>
</dbReference>
<dbReference type="AlphaFoldDB" id="A0A250KI24"/>
<evidence type="ECO:0008006" key="3">
    <source>
        <dbReference type="Google" id="ProtNLM"/>
    </source>
</evidence>
<sequence>MFIVTKNHLKGIYDIQGKELIPIKYNKIERFGDSWSFFWKVYLNGLQGLYTYEGKEILSAEYENISSIDRGFGKAANLIVKEKSKYGMFNAEGERLIKSEYDDVKFANGHYYFQKGEKKDYLKRDKQTLLKGISIKGQIINWIKENGNSERLSYFIFADNEGKFGLLNEEDSVLIKPQYESMDSYYNISSGKTDYLIVKQNARFGVINLSNEVLIPLKYKSFSKIYIRDHIALEDEKGYILCSLKDNSIFQSLHFNDIRETSGPYAVIEKEGKKALLNKLTLDLLFPFKYEDISIAVEDSLYCVKLNGKYGIVDKDDKVVIPYMYDSELYKVGDNKFVVSKDNKYGIIDFKNQLVFGMIPHPILAYDDYFQVMDISRNNPEYDWNFKEIKKE</sequence>
<proteinExistence type="predicted"/>
<dbReference type="Pfam" id="PF14903">
    <property type="entry name" value="WG_beta_rep"/>
    <property type="match status" value="3"/>
</dbReference>
<accession>A0A250KI24</accession>
<dbReference type="EMBL" id="AP018049">
    <property type="protein sequence ID" value="BBA29340.1"/>
    <property type="molecule type" value="Genomic_DNA"/>
</dbReference>
<gene>
    <name evidence="1" type="ORF">PMEL1_01272</name>
</gene>
<reference evidence="1 2" key="1">
    <citation type="submission" date="2017-05" db="EMBL/GenBank/DDBJ databases">
        <title>whole genome sequence of Prevotella melaninogenica GAI 07411.</title>
        <authorList>
            <person name="Kondo Y."/>
            <person name="Hoshino T."/>
        </authorList>
    </citation>
    <scope>NUCLEOTIDE SEQUENCE [LARGE SCALE GENOMIC DNA]</scope>
    <source>
        <strain evidence="1 2">GAI 07411</strain>
    </source>
</reference>
<protein>
    <recommendedName>
        <fullName evidence="3">WG repeat-containing protein</fullName>
    </recommendedName>
</protein>